<proteinExistence type="predicted"/>
<dbReference type="Proteomes" id="UP000180036">
    <property type="component" value="Unassembled WGS sequence"/>
</dbReference>
<reference evidence="2 3" key="1">
    <citation type="submission" date="2016-10" db="EMBL/GenBank/DDBJ databases">
        <authorList>
            <person name="Marach S."/>
            <person name="Prathuangwong S."/>
            <person name="Takikawa Y."/>
            <person name="Dohra H."/>
        </authorList>
    </citation>
    <scope>NUCLEOTIDE SEQUENCE [LARGE SCALE GENOMIC DNA]</scope>
    <source>
        <strain evidence="2 3">K2</strain>
    </source>
</reference>
<name>A0AAP7TAM2_BACAM</name>
<dbReference type="EMBL" id="MOEA01000003">
    <property type="protein sequence ID" value="OIK20306.1"/>
    <property type="molecule type" value="Genomic_DNA"/>
</dbReference>
<comment type="caution">
    <text evidence="2">The sequence shown here is derived from an EMBL/GenBank/DDBJ whole genome shotgun (WGS) entry which is preliminary data.</text>
</comment>
<dbReference type="RefSeq" id="WP_071347904.1">
    <property type="nucleotide sequence ID" value="NZ_MOEA01000003.1"/>
</dbReference>
<dbReference type="Pfam" id="PF04233">
    <property type="entry name" value="Phage_Mu_F"/>
    <property type="match status" value="1"/>
</dbReference>
<gene>
    <name evidence="2" type="ORF">BKP66_11775</name>
</gene>
<feature type="domain" description="Phage head morphogenesis" evidence="1">
    <location>
        <begin position="153"/>
        <end position="282"/>
    </location>
</feature>
<sequence>MDKEQTEKELLKPLTRKMQEFLRKLKRLFRGTSEKILSKLTALFVKLDKGREINLADANRSNDLSRIKKDIASLVTALSAKVKTAVLDFLTETYESSYNWLMLGILSAVGFKLSRSSKGKLPVAWAAPASISQTITSENMLKAIETDRKKTVQKINHTIERGFIERKRFVQVAKELQADVGVSYNRAQRIVRTEMHRVREKATLDAATKADSNGIAMKKIWHNMGDERVREGRNADHVHLEGQARFVNELFDLGQDKNGKSVRAPAPGQSGDPSNDINCRCFATYEPVL</sequence>
<evidence type="ECO:0000313" key="2">
    <source>
        <dbReference type="EMBL" id="OIK20306.1"/>
    </source>
</evidence>
<dbReference type="AlphaFoldDB" id="A0AAP7TAM2"/>
<dbReference type="InterPro" id="IPR006528">
    <property type="entry name" value="Phage_head_morphogenesis_dom"/>
</dbReference>
<evidence type="ECO:0000259" key="1">
    <source>
        <dbReference type="Pfam" id="PF04233"/>
    </source>
</evidence>
<evidence type="ECO:0000313" key="3">
    <source>
        <dbReference type="Proteomes" id="UP000180036"/>
    </source>
</evidence>
<accession>A0AAP7TAM2</accession>
<protein>
    <recommendedName>
        <fullName evidence="1">Phage head morphogenesis domain-containing protein</fullName>
    </recommendedName>
</protein>
<organism evidence="2 3">
    <name type="scientific">Bacillus amyloliquefaciens</name>
    <name type="common">Bacillus velezensis</name>
    <dbReference type="NCBI Taxonomy" id="1390"/>
    <lineage>
        <taxon>Bacteria</taxon>
        <taxon>Bacillati</taxon>
        <taxon>Bacillota</taxon>
        <taxon>Bacilli</taxon>
        <taxon>Bacillales</taxon>
        <taxon>Bacillaceae</taxon>
        <taxon>Bacillus</taxon>
        <taxon>Bacillus amyloliquefaciens group</taxon>
    </lineage>
</organism>